<dbReference type="Proteomes" id="UP000729357">
    <property type="component" value="Unassembled WGS sequence"/>
</dbReference>
<feature type="domain" description="MYND-type" evidence="6">
    <location>
        <begin position="219"/>
        <end position="261"/>
    </location>
</feature>
<keyword evidence="1" id="KW-0479">Metal-binding</keyword>
<protein>
    <recommendedName>
        <fullName evidence="6">MYND-type domain-containing protein</fullName>
    </recommendedName>
</protein>
<evidence type="ECO:0000256" key="1">
    <source>
        <dbReference type="ARBA" id="ARBA00022723"/>
    </source>
</evidence>
<keyword evidence="3" id="KW-0862">Zinc</keyword>
<dbReference type="EMBL" id="JAHFXS010003031">
    <property type="protein sequence ID" value="KAG9969861.1"/>
    <property type="molecule type" value="Genomic_DNA"/>
</dbReference>
<dbReference type="Gene3D" id="6.10.140.2220">
    <property type="match status" value="1"/>
</dbReference>
<evidence type="ECO:0000259" key="6">
    <source>
        <dbReference type="PROSITE" id="PS50865"/>
    </source>
</evidence>
<keyword evidence="2 4" id="KW-0863">Zinc-finger</keyword>
<organism evidence="7 8">
    <name type="scientific">Aureobasidium melanogenum</name>
    <name type="common">Aureobasidium pullulans var. melanogenum</name>
    <dbReference type="NCBI Taxonomy" id="46634"/>
    <lineage>
        <taxon>Eukaryota</taxon>
        <taxon>Fungi</taxon>
        <taxon>Dikarya</taxon>
        <taxon>Ascomycota</taxon>
        <taxon>Pezizomycotina</taxon>
        <taxon>Dothideomycetes</taxon>
        <taxon>Dothideomycetidae</taxon>
        <taxon>Dothideales</taxon>
        <taxon>Saccotheciaceae</taxon>
        <taxon>Aureobasidium</taxon>
    </lineage>
</organism>
<keyword evidence="8" id="KW-1185">Reference proteome</keyword>
<feature type="region of interest" description="Disordered" evidence="5">
    <location>
        <begin position="293"/>
        <end position="319"/>
    </location>
</feature>
<gene>
    <name evidence="7" type="ORF">KCU98_g14856</name>
</gene>
<evidence type="ECO:0000313" key="7">
    <source>
        <dbReference type="EMBL" id="KAG9969861.1"/>
    </source>
</evidence>
<name>A0A9P8JLV5_AURME</name>
<evidence type="ECO:0000256" key="2">
    <source>
        <dbReference type="ARBA" id="ARBA00022771"/>
    </source>
</evidence>
<reference evidence="7" key="2">
    <citation type="submission" date="2021-08" db="EMBL/GenBank/DDBJ databases">
        <authorList>
            <person name="Gostincar C."/>
            <person name="Sun X."/>
            <person name="Song Z."/>
            <person name="Gunde-Cimerman N."/>
        </authorList>
    </citation>
    <scope>NUCLEOTIDE SEQUENCE</scope>
    <source>
        <strain evidence="7">EXF-9298</strain>
    </source>
</reference>
<sequence>MYDFEELDMVERWGTGLFENDADGLIIRDLTKESGVAKSGVTSFLYPTDVPTWRRKLDEGALDHMLNKRLPIDYTTIFEGHDDKDTAWMWPPNRCPGYHLCLLGAIMMRLGCKIRPDFRQSLEELHTKVGFSRNAQVQLRHALNVYVDGTPYDFRYRLRPVGLDQDDFATDSVWGDISECLFDVAESCDPMLKIAIRQALGPMLKCIAAHDNQHPHEACGNCGKKNANDGSPCRPCSQCGQRLYCSRKCELAHRPQHKLICDDPTYRRMGNPWVALQKTRKEKQAALLTDLNDLTLDGDRQNDMPSAKPASPASPNSTVGGDLTTCGHCDTSSPATTPQSVTFVISFPTSPFPTPLTPWTPGEQNPFYDK</sequence>
<comment type="caution">
    <text evidence="7">The sequence shown here is derived from an EMBL/GenBank/DDBJ whole genome shotgun (WGS) entry which is preliminary data.</text>
</comment>
<proteinExistence type="predicted"/>
<dbReference type="AlphaFoldDB" id="A0A9P8JLV5"/>
<dbReference type="SUPFAM" id="SSF144232">
    <property type="entry name" value="HIT/MYND zinc finger-like"/>
    <property type="match status" value="1"/>
</dbReference>
<feature type="non-terminal residue" evidence="7">
    <location>
        <position position="370"/>
    </location>
</feature>
<feature type="compositionally biased region" description="Low complexity" evidence="5">
    <location>
        <begin position="305"/>
        <end position="317"/>
    </location>
</feature>
<reference evidence="7" key="1">
    <citation type="journal article" date="2021" name="J Fungi (Basel)">
        <title>Virulence traits and population genomics of the black yeast Aureobasidium melanogenum.</title>
        <authorList>
            <person name="Cernosa A."/>
            <person name="Sun X."/>
            <person name="Gostincar C."/>
            <person name="Fang C."/>
            <person name="Gunde-Cimerman N."/>
            <person name="Song Z."/>
        </authorList>
    </citation>
    <scope>NUCLEOTIDE SEQUENCE</scope>
    <source>
        <strain evidence="7">EXF-9298</strain>
    </source>
</reference>
<dbReference type="GO" id="GO:0008270">
    <property type="term" value="F:zinc ion binding"/>
    <property type="evidence" value="ECO:0007669"/>
    <property type="project" value="UniProtKB-KW"/>
</dbReference>
<evidence type="ECO:0000256" key="5">
    <source>
        <dbReference type="SAM" id="MobiDB-lite"/>
    </source>
</evidence>
<evidence type="ECO:0000256" key="3">
    <source>
        <dbReference type="ARBA" id="ARBA00022833"/>
    </source>
</evidence>
<evidence type="ECO:0000256" key="4">
    <source>
        <dbReference type="PROSITE-ProRule" id="PRU00134"/>
    </source>
</evidence>
<dbReference type="InterPro" id="IPR002893">
    <property type="entry name" value="Znf_MYND"/>
</dbReference>
<accession>A0A9P8JLV5</accession>
<dbReference type="Pfam" id="PF01753">
    <property type="entry name" value="zf-MYND"/>
    <property type="match status" value="1"/>
</dbReference>
<evidence type="ECO:0000313" key="8">
    <source>
        <dbReference type="Proteomes" id="UP000729357"/>
    </source>
</evidence>
<dbReference type="PROSITE" id="PS50865">
    <property type="entry name" value="ZF_MYND_2"/>
    <property type="match status" value="1"/>
</dbReference>